<sequence>MKRKFLACVSVGVFLAAATGTVTASAAGTGCTQTGDYTVCTTDPNGGKDTAIVTEVVRQIDTTRKGDTVRAAVYQWTLEKPVAPLTEALVRAEGRGVDVRAVVGTLSAQPSMNDAVISKLKAAGAQVRQCADGCLPNADGTRKGPDHNRFFLIDRGGSPSVLVTSFNFKGAMATQAHNLIGVHGDRQLFDFYSAYWSRLYSKDWTGWTDKNRSTTGSLARAWVFPRGADPVVEQLKEITGCEKGDRVLVAHANFQPKRPAVRAELDRIQGLGCQVRVVVLDKETNSPGWIKDALGSSNVRVHDAHRNKYIVAEASFGGRHRSVVWTGTHNLNGNAMKHADDNLIRVASRPVADLYAQHFQQLWNGAN</sequence>
<dbReference type="Proteomes" id="UP001595712">
    <property type="component" value="Unassembled WGS sequence"/>
</dbReference>
<evidence type="ECO:0000256" key="7">
    <source>
        <dbReference type="SAM" id="SignalP"/>
    </source>
</evidence>
<dbReference type="Pfam" id="PF13091">
    <property type="entry name" value="PLDc_2"/>
    <property type="match status" value="2"/>
</dbReference>
<reference evidence="10" key="1">
    <citation type="journal article" date="2019" name="Int. J. Syst. Evol. Microbiol.">
        <title>The Global Catalogue of Microorganisms (GCM) 10K type strain sequencing project: providing services to taxonomists for standard genome sequencing and annotation.</title>
        <authorList>
            <consortium name="The Broad Institute Genomics Platform"/>
            <consortium name="The Broad Institute Genome Sequencing Center for Infectious Disease"/>
            <person name="Wu L."/>
            <person name="Ma J."/>
        </authorList>
    </citation>
    <scope>NUCLEOTIDE SEQUENCE [LARGE SCALE GENOMIC DNA]</scope>
    <source>
        <strain evidence="10">CGMCC 4.7396</strain>
    </source>
</reference>
<dbReference type="EC" id="3.1.4.4" evidence="3"/>
<evidence type="ECO:0000256" key="6">
    <source>
        <dbReference type="ARBA" id="ARBA00023098"/>
    </source>
</evidence>
<gene>
    <name evidence="9" type="ORF">ACFO8M_20965</name>
</gene>
<keyword evidence="4" id="KW-0378">Hydrolase</keyword>
<comment type="similarity">
    <text evidence="2">Belongs to the phospholipase D family.</text>
</comment>
<dbReference type="PANTHER" id="PTHR43856">
    <property type="entry name" value="CARDIOLIPIN HYDROLASE"/>
    <property type="match status" value="1"/>
</dbReference>
<feature type="chain" id="PRO_5046241191" description="phospholipase D" evidence="7">
    <location>
        <begin position="27"/>
        <end position="367"/>
    </location>
</feature>
<organism evidence="9 10">
    <name type="scientific">Glycomyces rhizosphaerae</name>
    <dbReference type="NCBI Taxonomy" id="2054422"/>
    <lineage>
        <taxon>Bacteria</taxon>
        <taxon>Bacillati</taxon>
        <taxon>Actinomycetota</taxon>
        <taxon>Actinomycetes</taxon>
        <taxon>Glycomycetales</taxon>
        <taxon>Glycomycetaceae</taxon>
        <taxon>Glycomyces</taxon>
    </lineage>
</organism>
<keyword evidence="7" id="KW-0732">Signal</keyword>
<dbReference type="PANTHER" id="PTHR43856:SF1">
    <property type="entry name" value="MITOCHONDRIAL CARDIOLIPIN HYDROLASE"/>
    <property type="match status" value="1"/>
</dbReference>
<dbReference type="Gene3D" id="3.30.870.10">
    <property type="entry name" value="Endonuclease Chain A"/>
    <property type="match status" value="2"/>
</dbReference>
<protein>
    <recommendedName>
        <fullName evidence="3">phospholipase D</fullName>
        <ecNumber evidence="3">3.1.4.4</ecNumber>
    </recommendedName>
</protein>
<proteinExistence type="inferred from homology"/>
<evidence type="ECO:0000256" key="3">
    <source>
        <dbReference type="ARBA" id="ARBA00012027"/>
    </source>
</evidence>
<evidence type="ECO:0000313" key="10">
    <source>
        <dbReference type="Proteomes" id="UP001595712"/>
    </source>
</evidence>
<accession>A0ABV7Q5S3</accession>
<dbReference type="PROSITE" id="PS51257">
    <property type="entry name" value="PROKAR_LIPOPROTEIN"/>
    <property type="match status" value="1"/>
</dbReference>
<feature type="domain" description="Phospholipase D-like" evidence="8">
    <location>
        <begin position="241"/>
        <end position="363"/>
    </location>
</feature>
<evidence type="ECO:0000256" key="5">
    <source>
        <dbReference type="ARBA" id="ARBA00022963"/>
    </source>
</evidence>
<keyword evidence="5" id="KW-0442">Lipid degradation</keyword>
<dbReference type="InterPro" id="IPR051406">
    <property type="entry name" value="PLD_domain"/>
</dbReference>
<evidence type="ECO:0000256" key="1">
    <source>
        <dbReference type="ARBA" id="ARBA00000798"/>
    </source>
</evidence>
<keyword evidence="6" id="KW-0443">Lipid metabolism</keyword>
<dbReference type="RefSeq" id="WP_387979180.1">
    <property type="nucleotide sequence ID" value="NZ_JBHRWO010000021.1"/>
</dbReference>
<dbReference type="InterPro" id="IPR025202">
    <property type="entry name" value="PLD-like_dom"/>
</dbReference>
<comment type="caution">
    <text evidence="9">The sequence shown here is derived from an EMBL/GenBank/DDBJ whole genome shotgun (WGS) entry which is preliminary data.</text>
</comment>
<evidence type="ECO:0000256" key="4">
    <source>
        <dbReference type="ARBA" id="ARBA00022801"/>
    </source>
</evidence>
<dbReference type="EMBL" id="JBHRWO010000021">
    <property type="protein sequence ID" value="MFC3494963.1"/>
    <property type="molecule type" value="Genomic_DNA"/>
</dbReference>
<feature type="signal peptide" evidence="7">
    <location>
        <begin position="1"/>
        <end position="26"/>
    </location>
</feature>
<name>A0ABV7Q5S3_9ACTN</name>
<keyword evidence="10" id="KW-1185">Reference proteome</keyword>
<evidence type="ECO:0000256" key="2">
    <source>
        <dbReference type="ARBA" id="ARBA00008664"/>
    </source>
</evidence>
<feature type="domain" description="Phospholipase D-like" evidence="8">
    <location>
        <begin position="58"/>
        <end position="195"/>
    </location>
</feature>
<evidence type="ECO:0000313" key="9">
    <source>
        <dbReference type="EMBL" id="MFC3494963.1"/>
    </source>
</evidence>
<comment type="catalytic activity">
    <reaction evidence="1">
        <text>a 1,2-diacyl-sn-glycero-3-phosphocholine + H2O = a 1,2-diacyl-sn-glycero-3-phosphate + choline + H(+)</text>
        <dbReference type="Rhea" id="RHEA:14445"/>
        <dbReference type="ChEBI" id="CHEBI:15354"/>
        <dbReference type="ChEBI" id="CHEBI:15377"/>
        <dbReference type="ChEBI" id="CHEBI:15378"/>
        <dbReference type="ChEBI" id="CHEBI:57643"/>
        <dbReference type="ChEBI" id="CHEBI:58608"/>
        <dbReference type="EC" id="3.1.4.4"/>
    </reaction>
</comment>
<dbReference type="SUPFAM" id="SSF56024">
    <property type="entry name" value="Phospholipase D/nuclease"/>
    <property type="match status" value="2"/>
</dbReference>
<evidence type="ECO:0000259" key="8">
    <source>
        <dbReference type="Pfam" id="PF13091"/>
    </source>
</evidence>